<accession>G2HHF3</accession>
<evidence type="ECO:0000259" key="4">
    <source>
        <dbReference type="PROSITE" id="PS50009"/>
    </source>
</evidence>
<dbReference type="CDD" id="cd00155">
    <property type="entry name" value="RasGEF"/>
    <property type="match status" value="1"/>
</dbReference>
<organism evidence="5">
    <name type="scientific">Pan troglodytes</name>
    <name type="common">Chimpanzee</name>
    <dbReference type="NCBI Taxonomy" id="9598"/>
    <lineage>
        <taxon>Eukaryota</taxon>
        <taxon>Metazoa</taxon>
        <taxon>Chordata</taxon>
        <taxon>Craniata</taxon>
        <taxon>Vertebrata</taxon>
        <taxon>Euteleostomi</taxon>
        <taxon>Mammalia</taxon>
        <taxon>Eutheria</taxon>
        <taxon>Euarchontoglires</taxon>
        <taxon>Primates</taxon>
        <taxon>Haplorrhini</taxon>
        <taxon>Catarrhini</taxon>
        <taxon>Hominidae</taxon>
        <taxon>Pan</taxon>
    </lineage>
</organism>
<reference evidence="5" key="1">
    <citation type="journal article" date="2011" name="Funct. Integr. Genomics">
        <title>Major chimpanzee-specific structural changes in sperm development-associated genes.</title>
        <authorList>
            <person name="Kim R.N."/>
            <person name="Kim D.W."/>
            <person name="Choi S.H."/>
            <person name="Chae S.H."/>
            <person name="Nam S.H."/>
            <person name="Kim D.W."/>
            <person name="Kim A."/>
            <person name="Kang A."/>
            <person name="Park K.H."/>
            <person name="Lee Y.S."/>
            <person name="Hirai M."/>
            <person name="Suzuki Y."/>
            <person name="Sugano S."/>
            <person name="Hashimoto K."/>
            <person name="Kim D.S."/>
            <person name="Park H.S."/>
        </authorList>
    </citation>
    <scope>NUCLEOTIDE SEQUENCE</scope>
    <source>
        <tissue evidence="5">Testis</tissue>
    </source>
</reference>
<dbReference type="Pfam" id="PF00617">
    <property type="entry name" value="RasGEF"/>
    <property type="match status" value="1"/>
</dbReference>
<feature type="domain" description="Ras-GEF" evidence="4">
    <location>
        <begin position="320"/>
        <end position="572"/>
    </location>
</feature>
<feature type="compositionally biased region" description="Polar residues" evidence="3">
    <location>
        <begin position="563"/>
        <end position="584"/>
    </location>
</feature>
<dbReference type="InterPro" id="IPR023578">
    <property type="entry name" value="Ras_GEF_dom_sf"/>
</dbReference>
<dbReference type="AlphaFoldDB" id="G2HHF3"/>
<feature type="region of interest" description="Disordered" evidence="3">
    <location>
        <begin position="262"/>
        <end position="317"/>
    </location>
</feature>
<keyword evidence="1 2" id="KW-0344">Guanine-nucleotide releasing factor</keyword>
<evidence type="ECO:0000256" key="1">
    <source>
        <dbReference type="ARBA" id="ARBA00022658"/>
    </source>
</evidence>
<evidence type="ECO:0000256" key="2">
    <source>
        <dbReference type="PROSITE-ProRule" id="PRU00168"/>
    </source>
</evidence>
<evidence type="ECO:0000313" key="5">
    <source>
        <dbReference type="EMBL" id="BAK63161.1"/>
    </source>
</evidence>
<dbReference type="PROSITE" id="PS50009">
    <property type="entry name" value="RASGEF_CAT"/>
    <property type="match status" value="1"/>
</dbReference>
<dbReference type="Gene3D" id="1.10.840.10">
    <property type="entry name" value="Ras guanine-nucleotide exchange factors catalytic domain"/>
    <property type="match status" value="1"/>
</dbReference>
<dbReference type="EMBL" id="AK306167">
    <property type="protein sequence ID" value="BAK63161.1"/>
    <property type="molecule type" value="mRNA"/>
</dbReference>
<feature type="compositionally biased region" description="Low complexity" evidence="3">
    <location>
        <begin position="233"/>
        <end position="250"/>
    </location>
</feature>
<protein>
    <submittedName>
        <fullName evidence="5">Ral-GDS-related protein</fullName>
    </submittedName>
</protein>
<dbReference type="GO" id="GO:0007264">
    <property type="term" value="P:small GTPase-mediated signal transduction"/>
    <property type="evidence" value="ECO:0007669"/>
    <property type="project" value="InterPro"/>
</dbReference>
<dbReference type="InterPro" id="IPR036964">
    <property type="entry name" value="RASGEF_cat_dom_sf"/>
</dbReference>
<dbReference type="SUPFAM" id="SSF48366">
    <property type="entry name" value="Ras GEF"/>
    <property type="match status" value="1"/>
</dbReference>
<dbReference type="InterPro" id="IPR008937">
    <property type="entry name" value="Ras-like_GEF"/>
</dbReference>
<dbReference type="PANTHER" id="PTHR23113:SF223">
    <property type="entry name" value="RAL-GDS-RELATED PROTEIN"/>
    <property type="match status" value="1"/>
</dbReference>
<proteinExistence type="evidence at transcript level"/>
<name>G2HHF3_PANTR</name>
<feature type="compositionally biased region" description="Pro residues" evidence="3">
    <location>
        <begin position="272"/>
        <end position="286"/>
    </location>
</feature>
<dbReference type="PANTHER" id="PTHR23113">
    <property type="entry name" value="GUANINE NUCLEOTIDE EXCHANGE FACTOR"/>
    <property type="match status" value="1"/>
</dbReference>
<feature type="region of interest" description="Disordered" evidence="3">
    <location>
        <begin position="216"/>
        <end position="250"/>
    </location>
</feature>
<dbReference type="InterPro" id="IPR001895">
    <property type="entry name" value="RASGEF_cat_dom"/>
</dbReference>
<dbReference type="GO" id="GO:0005085">
    <property type="term" value="F:guanyl-nucleotide exchange factor activity"/>
    <property type="evidence" value="ECO:0007669"/>
    <property type="project" value="UniProtKB-KW"/>
</dbReference>
<evidence type="ECO:0000256" key="3">
    <source>
        <dbReference type="SAM" id="MobiDB-lite"/>
    </source>
</evidence>
<dbReference type="SMART" id="SM00147">
    <property type="entry name" value="RasGEF"/>
    <property type="match status" value="1"/>
</dbReference>
<feature type="region of interest" description="Disordered" evidence="3">
    <location>
        <begin position="561"/>
        <end position="602"/>
    </location>
</feature>
<sequence length="602" mass="67239">MFSCCVPICCRPPRRRRGQNESLSREYRPWFNPRPRRLWPFARRHPQSSAQQTKQELLDGFNFSIFFKEGHVHHTTNHVQCRSAVRLGTEGSPQAGLVKTKYENEICRMLTFQPGTGEKLLESLVPAFLTKPISSYATCLGPSWDFITVPHFLELLVRSTTTSILFTWPAENSSGCYQSLQQSSLWIKLAFKNFAWPGLGLEDHQEIVLGQLVLPEPNEAKPDDPAPRPGQHALTTPALEPAPPLLADLGPALEPESRAALGAPGYLHSAPGPAPAPAAGEGPPPGTVLEPQSAPESSCPCRGSVKNQPSEELPDMTTFPPRLLAEQLTLMDAELFKKVVLYECLGCIWGQRHPKGNEHMAPTVRATIAHFNRLTNCITTSCLGDHSMRARDRARVVEHWIKVARECLSLNNFSSVHVIVSALRSNPIGQLHKTWAGVSSKSMKELKELCKKDTAVKRDLLIKAGSFKVATQERNPQRAQMRLRRQKKGVVPFLGDFLTELQRLDSAIPDDLDGNTNKRSKEVRVLQEMQLLQVAAMNYRLRPLEKFVTYFTRMEQLSDKESSSCPASWSPKTRRPATSCSSWEPTGMLARTPAQHHPSPRP</sequence>